<dbReference type="Proteomes" id="UP000501421">
    <property type="component" value="Chromosome"/>
</dbReference>
<organism evidence="1 2">
    <name type="scientific">Geobacillus subterraneus</name>
    <dbReference type="NCBI Taxonomy" id="129338"/>
    <lineage>
        <taxon>Bacteria</taxon>
        <taxon>Bacillati</taxon>
        <taxon>Bacillota</taxon>
        <taxon>Bacilli</taxon>
        <taxon>Bacillales</taxon>
        <taxon>Anoxybacillaceae</taxon>
        <taxon>Geobacillus</taxon>
    </lineage>
</organism>
<evidence type="ECO:0000313" key="2">
    <source>
        <dbReference type="Proteomes" id="UP000501421"/>
    </source>
</evidence>
<protein>
    <submittedName>
        <fullName evidence="1">Uncharacterized protein</fullName>
    </submittedName>
</protein>
<keyword evidence="2" id="KW-1185">Reference proteome</keyword>
<name>A0A679FTU4_9BACL</name>
<proteinExistence type="predicted"/>
<sequence>MIENRTVFWSARVYFFRQGEIDVFVAMKKLCKIEVTPLPSPDGGFCAQQYEGGPVDGEKDVLLDNADLLPKRSLAYRACVYDGGGGRDGAL</sequence>
<reference evidence="2" key="1">
    <citation type="journal article" date="2020" name="Microbiol. Resour. Announc.">
        <title>Complete Genome Sequence of Geobacillus sp. Strain E55-1, Isolated from Mine Geyser in Japan.</title>
        <authorList>
            <person name="Miyazaki K."/>
            <person name="Hase E."/>
            <person name="Tokito N."/>
        </authorList>
    </citation>
    <scope>NUCLEOTIDE SEQUENCE [LARGE SCALE GENOMIC DNA]</scope>
    <source>
        <strain evidence="2">E55-1</strain>
    </source>
</reference>
<accession>A0A679FTU4</accession>
<dbReference type="AlphaFoldDB" id="A0A679FTU4"/>
<evidence type="ECO:0000313" key="1">
    <source>
        <dbReference type="EMBL" id="BBW98085.1"/>
    </source>
</evidence>
<dbReference type="EMBL" id="AP022557">
    <property type="protein sequence ID" value="BBW98085.1"/>
    <property type="molecule type" value="Genomic_DNA"/>
</dbReference>
<gene>
    <name evidence="1" type="ORF">GsuE55_29180</name>
</gene>